<dbReference type="EMBL" id="LT629745">
    <property type="protein sequence ID" value="SDS08458.1"/>
    <property type="molecule type" value="Genomic_DNA"/>
</dbReference>
<feature type="active site" description="Nucleophile" evidence="6">
    <location>
        <position position="145"/>
    </location>
</feature>
<dbReference type="InterPro" id="IPR027461">
    <property type="entry name" value="Carboxypeptidase_A_C_sf"/>
</dbReference>
<evidence type="ECO:0000256" key="3">
    <source>
        <dbReference type="ARBA" id="ARBA00022670"/>
    </source>
</evidence>
<accession>A0A1H1PAY7</accession>
<evidence type="ECO:0000256" key="2">
    <source>
        <dbReference type="ARBA" id="ARBA00022645"/>
    </source>
</evidence>
<organism evidence="9 10">
    <name type="scientific">Christiangramia echinicola</name>
    <dbReference type="NCBI Taxonomy" id="279359"/>
    <lineage>
        <taxon>Bacteria</taxon>
        <taxon>Pseudomonadati</taxon>
        <taxon>Bacteroidota</taxon>
        <taxon>Flavobacteriia</taxon>
        <taxon>Flavobacteriales</taxon>
        <taxon>Flavobacteriaceae</taxon>
        <taxon>Christiangramia</taxon>
    </lineage>
</organism>
<dbReference type="Gene3D" id="3.40.50.10740">
    <property type="entry name" value="Class I glutamine amidotransferase-like"/>
    <property type="match status" value="1"/>
</dbReference>
<keyword evidence="3" id="KW-0645">Protease</keyword>
<dbReference type="InterPro" id="IPR029062">
    <property type="entry name" value="Class_I_gatase-like"/>
</dbReference>
<evidence type="ECO:0000313" key="9">
    <source>
        <dbReference type="EMBL" id="SDS08458.1"/>
    </source>
</evidence>
<dbReference type="GO" id="GO:0008236">
    <property type="term" value="F:serine-type peptidase activity"/>
    <property type="evidence" value="ECO:0007669"/>
    <property type="project" value="UniProtKB-KW"/>
</dbReference>
<keyword evidence="10" id="KW-1185">Reference proteome</keyword>
<dbReference type="GO" id="GO:0006508">
    <property type="term" value="P:proteolysis"/>
    <property type="evidence" value="ECO:0007669"/>
    <property type="project" value="UniProtKB-KW"/>
</dbReference>
<dbReference type="InterPro" id="IPR027478">
    <property type="entry name" value="LdcA_N"/>
</dbReference>
<feature type="domain" description="LD-carboxypeptidase N-terminal" evidence="7">
    <location>
        <begin position="48"/>
        <end position="165"/>
    </location>
</feature>
<evidence type="ECO:0000256" key="5">
    <source>
        <dbReference type="ARBA" id="ARBA00022825"/>
    </source>
</evidence>
<dbReference type="PANTHER" id="PTHR30237">
    <property type="entry name" value="MURAMOYLTETRAPEPTIDE CARBOXYPEPTIDASE"/>
    <property type="match status" value="1"/>
</dbReference>
<dbReference type="CDD" id="cd07025">
    <property type="entry name" value="Peptidase_S66"/>
    <property type="match status" value="1"/>
</dbReference>
<dbReference type="STRING" id="1250231.SAMN04488552_2048"/>
<dbReference type="PIRSF" id="PIRSF028757">
    <property type="entry name" value="LD-carboxypeptidase"/>
    <property type="match status" value="1"/>
</dbReference>
<dbReference type="SUPFAM" id="SSF52317">
    <property type="entry name" value="Class I glutamine amidotransferase-like"/>
    <property type="match status" value="1"/>
</dbReference>
<feature type="active site" description="Charge relay system" evidence="6">
    <location>
        <position position="321"/>
    </location>
</feature>
<reference evidence="9 10" key="1">
    <citation type="submission" date="2016-10" db="EMBL/GenBank/DDBJ databases">
        <authorList>
            <person name="Varghese N."/>
            <person name="Submissions S."/>
        </authorList>
    </citation>
    <scope>NUCLEOTIDE SEQUENCE [LARGE SCALE GENOMIC DNA]</scope>
    <source>
        <strain evidence="9 10">Mar_2010_102</strain>
    </source>
</reference>
<dbReference type="Proteomes" id="UP000198858">
    <property type="component" value="Chromosome I"/>
</dbReference>
<dbReference type="RefSeq" id="WP_089662382.1">
    <property type="nucleotide sequence ID" value="NZ_LT629745.1"/>
</dbReference>
<evidence type="ECO:0000259" key="7">
    <source>
        <dbReference type="Pfam" id="PF02016"/>
    </source>
</evidence>
<dbReference type="Pfam" id="PF17676">
    <property type="entry name" value="Peptidase_S66C"/>
    <property type="match status" value="1"/>
</dbReference>
<dbReference type="Gene3D" id="3.50.30.60">
    <property type="entry name" value="LD-carboxypeptidase A C-terminal domain-like"/>
    <property type="match status" value="1"/>
</dbReference>
<dbReference type="InterPro" id="IPR040921">
    <property type="entry name" value="Peptidase_S66C"/>
</dbReference>
<keyword evidence="2 9" id="KW-0121">Carboxypeptidase</keyword>
<dbReference type="InterPro" id="IPR040449">
    <property type="entry name" value="Peptidase_S66_N"/>
</dbReference>
<comment type="similarity">
    <text evidence="1">Belongs to the peptidase S66 family.</text>
</comment>
<evidence type="ECO:0000256" key="4">
    <source>
        <dbReference type="ARBA" id="ARBA00022801"/>
    </source>
</evidence>
<proteinExistence type="inferred from homology"/>
<name>A0A1H1PAY7_9FLAO</name>
<gene>
    <name evidence="9" type="ORF">SAMN04488552_2048</name>
</gene>
<dbReference type="AlphaFoldDB" id="A0A1H1PAY7"/>
<dbReference type="InterPro" id="IPR003507">
    <property type="entry name" value="S66_fam"/>
</dbReference>
<protein>
    <submittedName>
        <fullName evidence="9">Muramoyltetrapeptide carboxypeptidase</fullName>
    </submittedName>
</protein>
<feature type="domain" description="LD-carboxypeptidase C-terminal" evidence="8">
    <location>
        <begin position="218"/>
        <end position="336"/>
    </location>
</feature>
<dbReference type="SUPFAM" id="SSF141986">
    <property type="entry name" value="LD-carboxypeptidase A C-terminal domain-like"/>
    <property type="match status" value="1"/>
</dbReference>
<dbReference type="GO" id="GO:0004180">
    <property type="term" value="F:carboxypeptidase activity"/>
    <property type="evidence" value="ECO:0007669"/>
    <property type="project" value="UniProtKB-KW"/>
</dbReference>
<sequence>MQRRKFIQNIGVGSLILPLNPISFDKIDKNPSNQDVLLPEGLKEGDTIGIVSPSSAIFESEPYEIAQESFEAMGLKVKFGKNTRNRHGHLAGTDEERAEELNNMFRDDSIQAIIALRGGSGAARILDKLDYEAIKNNPKVFIGYSDITALHLAIFEKTGLVTFHGPVAVSTWNSFSLDYLKRLLFEKEAITYENPINKGDELVQTRNRIRIIKEGTVKGQLLGGNLSVLTGIMGSDYFPQDWDGKILYLEDVGEKIYAVDRMMSQLYLGGVLDKISGFVFGKCSDCDPGGSGYGSLTMEEVIDHYIKPLNIPAYSGAMIGHISDNATIPNGLEAEMNATKGTIKLLSPAVK</sequence>
<evidence type="ECO:0000259" key="8">
    <source>
        <dbReference type="Pfam" id="PF17676"/>
    </source>
</evidence>
<keyword evidence="4" id="KW-0378">Hydrolase</keyword>
<evidence type="ECO:0000256" key="6">
    <source>
        <dbReference type="PIRSR" id="PIRSR028757-1"/>
    </source>
</evidence>
<evidence type="ECO:0000313" key="10">
    <source>
        <dbReference type="Proteomes" id="UP000198858"/>
    </source>
</evidence>
<dbReference type="PANTHER" id="PTHR30237:SF2">
    <property type="entry name" value="MUREIN TETRAPEPTIDE CARBOXYPEPTIDASE"/>
    <property type="match status" value="1"/>
</dbReference>
<evidence type="ECO:0000256" key="1">
    <source>
        <dbReference type="ARBA" id="ARBA00010233"/>
    </source>
</evidence>
<dbReference type="Pfam" id="PF02016">
    <property type="entry name" value="Peptidase_S66"/>
    <property type="match status" value="1"/>
</dbReference>
<keyword evidence="5" id="KW-0720">Serine protease</keyword>
<feature type="active site" description="Charge relay system" evidence="6">
    <location>
        <position position="250"/>
    </location>
</feature>